<dbReference type="HOGENOM" id="CLU_487156_0_0_2"/>
<keyword evidence="1" id="KW-1133">Transmembrane helix</keyword>
<reference evidence="3" key="1">
    <citation type="submission" date="2011-12" db="EMBL/GenBank/DDBJ databases">
        <title>Complete sequence of Methanoregula formicicum SMSP.</title>
        <authorList>
            <person name="Lucas S."/>
            <person name="Han J."/>
            <person name="Lapidus A."/>
            <person name="Cheng J.-F."/>
            <person name="Goodwin L."/>
            <person name="Pitluck S."/>
            <person name="Peters L."/>
            <person name="Ovchinnikova G."/>
            <person name="Teshima H."/>
            <person name="Detter J.C."/>
            <person name="Han C."/>
            <person name="Tapia R."/>
            <person name="Land M."/>
            <person name="Hauser L."/>
            <person name="Kyrpides N."/>
            <person name="Ivanova N."/>
            <person name="Pagani I."/>
            <person name="Imachi H."/>
            <person name="Tamaki H."/>
            <person name="Sekiguchi Y."/>
            <person name="Kamagata Y."/>
            <person name="Cadillo-Quiroz H."/>
            <person name="Zinder S."/>
            <person name="Liu W.-T."/>
            <person name="Woyke T."/>
        </authorList>
    </citation>
    <scope>NUCLEOTIDE SEQUENCE [LARGE SCALE GENOMIC DNA]</scope>
    <source>
        <strain evidence="3">DSM 22288 / NBRC 105244 / SMSP</strain>
    </source>
</reference>
<protein>
    <submittedName>
        <fullName evidence="2">Uncharacterized protein</fullName>
    </submittedName>
</protein>
<dbReference type="InterPro" id="IPR030932">
    <property type="entry name" value="PFTS_polysacc"/>
</dbReference>
<name>L0HG98_METFS</name>
<dbReference type="OrthoDB" id="148250at2157"/>
<organism evidence="2 3">
    <name type="scientific">Methanoregula formicica (strain DSM 22288 / NBRC 105244 / SMSP)</name>
    <dbReference type="NCBI Taxonomy" id="593750"/>
    <lineage>
        <taxon>Archaea</taxon>
        <taxon>Methanobacteriati</taxon>
        <taxon>Methanobacteriota</taxon>
        <taxon>Stenosarchaea group</taxon>
        <taxon>Methanomicrobia</taxon>
        <taxon>Methanomicrobiales</taxon>
        <taxon>Methanoregulaceae</taxon>
        <taxon>Methanoregula</taxon>
    </lineage>
</organism>
<sequence length="660" mass="78145">MNLLTGFSHRSTDDFIVFEEIDLISFPFVLWYLCRGFSIHFFSISPFFENNRLFRIWITKEKLVKLEYNDSDLFGQYYLNNIILPEIEDFFTHEFSKNRSLTAINAMIGSEDGYFSFKKNLSLHLFEYYRMYLFFEKGYRQADGKRDFLFVPGSTYQRIKRLEHVQRKQSSSKNVRIPFAGKLYGIILSLLTRIHSIFIMLAFPFWLFLQIGIPSSGKEVRENYQVGIRICFNDWPLSNKYRRFDFLVDNELITRQNTLLCLEERVTDTYKQYILEKNYHYVEVRKILRNAKLSFLRTIGVKKFLPCYLTCLRNSFSDHLFLIQLCPEVMFKFLEWACFLQKYSIQHYVSYCEHLPTDSVRNIVLEQQGVSTWNYAHSNATNDFFTPAGTPDFIEKWYAYFYYSNFVVWGRKMMRYYQKHPIRIRNYPVLGCLWSELACQIQEKNLVNDTLVHAREKFLKTSPAPPKYLLGVFDVNTGLDSPLGEKDLSEFLTGIFNLLEDNPDIGIILKKKESFKVLSLRIPRVMKYYYQLRDHPRCYLPDERDSDPAETVAAVDLVISAPFTSPTIESLGARKKAVYFDATGKCRNCYFDKFPRFVSHDYDELNSSVKHWLNLPEVEFKIYLDRYVLGELDEYLDGKAITRFRELLSQPSQVQSDHPI</sequence>
<dbReference type="EMBL" id="CP003167">
    <property type="protein sequence ID" value="AGB02343.1"/>
    <property type="molecule type" value="Genomic_DNA"/>
</dbReference>
<dbReference type="AlphaFoldDB" id="L0HG98"/>
<dbReference type="GeneID" id="14310614"/>
<dbReference type="NCBIfam" id="TIGR04417">
    <property type="entry name" value="PFTS_polysacc"/>
    <property type="match status" value="1"/>
</dbReference>
<evidence type="ECO:0000256" key="1">
    <source>
        <dbReference type="SAM" id="Phobius"/>
    </source>
</evidence>
<keyword evidence="1" id="KW-0812">Transmembrane</keyword>
<dbReference type="Proteomes" id="UP000010824">
    <property type="component" value="Chromosome"/>
</dbReference>
<reference evidence="2 3" key="2">
    <citation type="journal article" date="2014" name="Genome Announc.">
        <title>Complete Genome Sequence of Methanoregula formicica SMSPT, a Mesophilic Hydrogenotrophic Methanogen Isolated from a Methanogenic Upflow Anaerobic Sludge Blanket Reactor.</title>
        <authorList>
            <person name="Yamamoto K."/>
            <person name="Tamaki H."/>
            <person name="Cadillo-Quiroz H."/>
            <person name="Imachi H."/>
            <person name="Kyrpides N."/>
            <person name="Woyke T."/>
            <person name="Goodwin L."/>
            <person name="Zinder S.H."/>
            <person name="Kamagata Y."/>
            <person name="Liu W.T."/>
        </authorList>
    </citation>
    <scope>NUCLEOTIDE SEQUENCE [LARGE SCALE GENOMIC DNA]</scope>
    <source>
        <strain evidence="3">DSM 22288 / NBRC 105244 / SMSP</strain>
    </source>
</reference>
<dbReference type="InParanoid" id="L0HG98"/>
<dbReference type="STRING" id="593750.Metfor_1301"/>
<evidence type="ECO:0000313" key="3">
    <source>
        <dbReference type="Proteomes" id="UP000010824"/>
    </source>
</evidence>
<keyword evidence="3" id="KW-1185">Reference proteome</keyword>
<gene>
    <name evidence="2" type="ordered locus">Metfor_1301</name>
</gene>
<evidence type="ECO:0000313" key="2">
    <source>
        <dbReference type="EMBL" id="AGB02343.1"/>
    </source>
</evidence>
<feature type="transmembrane region" description="Helical" evidence="1">
    <location>
        <begin position="183"/>
        <end position="209"/>
    </location>
</feature>
<dbReference type="RefSeq" id="WP_015285306.1">
    <property type="nucleotide sequence ID" value="NC_019943.1"/>
</dbReference>
<dbReference type="KEGG" id="mfo:Metfor_1301"/>
<proteinExistence type="predicted"/>
<accession>L0HG98</accession>
<keyword evidence="1" id="KW-0472">Membrane</keyword>